<dbReference type="InterPro" id="IPR050218">
    <property type="entry name" value="LptD"/>
</dbReference>
<dbReference type="PANTHER" id="PTHR30189:SF1">
    <property type="entry name" value="LPS-ASSEMBLY PROTEIN LPTD"/>
    <property type="match status" value="1"/>
</dbReference>
<dbReference type="GO" id="GO:1990351">
    <property type="term" value="C:transporter complex"/>
    <property type="evidence" value="ECO:0007669"/>
    <property type="project" value="TreeGrafter"/>
</dbReference>
<dbReference type="AlphaFoldDB" id="A0A8S0G1X9"/>
<dbReference type="Proteomes" id="UP000467488">
    <property type="component" value="Chromosome"/>
</dbReference>
<dbReference type="GO" id="GO:0009279">
    <property type="term" value="C:cell outer membrane"/>
    <property type="evidence" value="ECO:0007669"/>
    <property type="project" value="TreeGrafter"/>
</dbReference>
<dbReference type="EMBL" id="AP022360">
    <property type="protein sequence ID" value="BBU86786.1"/>
    <property type="molecule type" value="Genomic_DNA"/>
</dbReference>
<organism evidence="1 2">
    <name type="scientific">Escherichia coli</name>
    <dbReference type="NCBI Taxonomy" id="562"/>
    <lineage>
        <taxon>Bacteria</taxon>
        <taxon>Pseudomonadati</taxon>
        <taxon>Pseudomonadota</taxon>
        <taxon>Gammaproteobacteria</taxon>
        <taxon>Enterobacterales</taxon>
        <taxon>Enterobacteriaceae</taxon>
        <taxon>Escherichia</taxon>
    </lineage>
</organism>
<gene>
    <name evidence="1" type="ORF">EIMP300_81860</name>
</gene>
<protein>
    <recommendedName>
        <fullName evidence="3">Organic solvent tolerance protein</fullName>
    </recommendedName>
</protein>
<dbReference type="PANTHER" id="PTHR30189">
    <property type="entry name" value="LPS-ASSEMBLY PROTEIN"/>
    <property type="match status" value="1"/>
</dbReference>
<evidence type="ECO:0000313" key="1">
    <source>
        <dbReference type="EMBL" id="BBU86786.1"/>
    </source>
</evidence>
<reference evidence="1 2" key="1">
    <citation type="submission" date="2020-01" db="EMBL/GenBank/DDBJ databases">
        <title>Dynamics of blaIMP-6 dissemination in carbapenem resistant Enterobacteriacea isolated from regional surveillance in Osaka, Japan.</title>
        <authorList>
            <person name="Abe R."/>
            <person name="Akeda Y."/>
            <person name="Sugawara Y."/>
            <person name="Yamamoto N."/>
            <person name="Tomono K."/>
            <person name="Takeuchi D."/>
            <person name="Kawahara R."/>
            <person name="Hamada S."/>
        </authorList>
    </citation>
    <scope>NUCLEOTIDE SEQUENCE [LARGE SCALE GENOMIC DNA]</scope>
    <source>
        <strain evidence="1 2">E300</strain>
    </source>
</reference>
<evidence type="ECO:0008006" key="3">
    <source>
        <dbReference type="Google" id="ProtNLM"/>
    </source>
</evidence>
<proteinExistence type="predicted"/>
<evidence type="ECO:0000313" key="2">
    <source>
        <dbReference type="Proteomes" id="UP000467488"/>
    </source>
</evidence>
<name>A0A8S0G1X9_ECOLX</name>
<sequence>MKQRGENRYTILDNGSFTSCLPGSDTWSVVGSEIIHDREEQVAEIWNARFKVGPVPIFYSPYLQLPVGDKRRSGFLIPNAKYTTTNYFEFYLPYYWNIAPNMDATITPHYMHRRGNIMWENEFRYLSQAGAGLMELDYLPSDKVYKDEHPNDDSSRRWLVLLEPLRGHGSGVAFQRRLHQSQRS</sequence>
<accession>A0A8S0G1X9</accession>